<dbReference type="RefSeq" id="WP_164711804.1">
    <property type="nucleotide sequence ID" value="NZ_AP024911.1"/>
</dbReference>
<comment type="caution">
    <text evidence="4">The sequence shown here is derived from an EMBL/GenBank/DDBJ whole genome shotgun (WGS) entry which is preliminary data.</text>
</comment>
<dbReference type="PANTHER" id="PTHR43284:SF1">
    <property type="entry name" value="ASPARAGINE SYNTHETASE"/>
    <property type="match status" value="1"/>
</dbReference>
<dbReference type="EMBL" id="JBHRSE010000089">
    <property type="protein sequence ID" value="MFC3024829.1"/>
    <property type="molecule type" value="Genomic_DNA"/>
</dbReference>
<comment type="catalytic activity">
    <reaction evidence="3">
        <text>L-aspartate + L-glutamine + ATP + H2O = L-asparagine + L-glutamate + AMP + diphosphate + H(+)</text>
        <dbReference type="Rhea" id="RHEA:12228"/>
        <dbReference type="ChEBI" id="CHEBI:15377"/>
        <dbReference type="ChEBI" id="CHEBI:15378"/>
        <dbReference type="ChEBI" id="CHEBI:29985"/>
        <dbReference type="ChEBI" id="CHEBI:29991"/>
        <dbReference type="ChEBI" id="CHEBI:30616"/>
        <dbReference type="ChEBI" id="CHEBI:33019"/>
        <dbReference type="ChEBI" id="CHEBI:58048"/>
        <dbReference type="ChEBI" id="CHEBI:58359"/>
        <dbReference type="ChEBI" id="CHEBI:456215"/>
        <dbReference type="EC" id="6.3.5.4"/>
    </reaction>
</comment>
<name>A0ABV7CDV2_9VIBR</name>
<evidence type="ECO:0000256" key="1">
    <source>
        <dbReference type="ARBA" id="ARBA00005187"/>
    </source>
</evidence>
<comment type="pathway">
    <text evidence="1">Amino-acid biosynthesis; L-asparagine biosynthesis; L-asparagine from L-aspartate (L-Gln route): step 1/1.</text>
</comment>
<dbReference type="InterPro" id="IPR051786">
    <property type="entry name" value="ASN_synthetase/amidase"/>
</dbReference>
<dbReference type="EC" id="6.3.5.4" evidence="2"/>
<dbReference type="Gene3D" id="3.60.20.10">
    <property type="entry name" value="Glutamine Phosphoribosylpyrophosphate, subunit 1, domain 1"/>
    <property type="match status" value="1"/>
</dbReference>
<keyword evidence="5" id="KW-1185">Reference proteome</keyword>
<evidence type="ECO:0000313" key="4">
    <source>
        <dbReference type="EMBL" id="MFC3024829.1"/>
    </source>
</evidence>
<accession>A0ABV7CDV2</accession>
<sequence>MSDFIFSSRKKSFGDLTSLIESIYCENPPIIEEMHGDWGSLAISHNQYLGFRPYETEKHIIVVIGGPVLCFRNNDFLVGQDSNIATKEIYHRWQVDGSIVWDEDLSGPFAILLIDKELELVEVVTDLMSFIPTYSYEYDNHYNLGTHVDCVADLSNKSSDHDEVSLADFIINSAITYPYTPFEGIYQLEPASVTHFGETKYTDCYWVPEKTNRYTSINDAANDLSKGISSYVEKVTENMDTVAQFVSGGEDSRALSGLIPKRLKKSDIHF</sequence>
<dbReference type="SUPFAM" id="SSF56235">
    <property type="entry name" value="N-terminal nucleophile aminohydrolases (Ntn hydrolases)"/>
    <property type="match status" value="1"/>
</dbReference>
<protein>
    <recommendedName>
        <fullName evidence="2">asparagine synthase (glutamine-hydrolyzing)</fullName>
        <ecNumber evidence="2">6.3.5.4</ecNumber>
    </recommendedName>
</protein>
<dbReference type="Proteomes" id="UP001595384">
    <property type="component" value="Unassembled WGS sequence"/>
</dbReference>
<evidence type="ECO:0000313" key="5">
    <source>
        <dbReference type="Proteomes" id="UP001595384"/>
    </source>
</evidence>
<evidence type="ECO:0000256" key="2">
    <source>
        <dbReference type="ARBA" id="ARBA00012737"/>
    </source>
</evidence>
<organism evidence="4 5">
    <name type="scientific">Vibrio zhugei</name>
    <dbReference type="NCBI Taxonomy" id="2479546"/>
    <lineage>
        <taxon>Bacteria</taxon>
        <taxon>Pseudomonadati</taxon>
        <taxon>Pseudomonadota</taxon>
        <taxon>Gammaproteobacteria</taxon>
        <taxon>Vibrionales</taxon>
        <taxon>Vibrionaceae</taxon>
        <taxon>Vibrio</taxon>
    </lineage>
</organism>
<gene>
    <name evidence="4" type="ORF">ACFODT_13485</name>
</gene>
<dbReference type="PANTHER" id="PTHR43284">
    <property type="entry name" value="ASPARAGINE SYNTHETASE (GLUTAMINE-HYDROLYZING)"/>
    <property type="match status" value="1"/>
</dbReference>
<proteinExistence type="predicted"/>
<dbReference type="InterPro" id="IPR029055">
    <property type="entry name" value="Ntn_hydrolases_N"/>
</dbReference>
<evidence type="ECO:0000256" key="3">
    <source>
        <dbReference type="ARBA" id="ARBA00048741"/>
    </source>
</evidence>
<reference evidence="5" key="1">
    <citation type="journal article" date="2019" name="Int. J. Syst. Evol. Microbiol.">
        <title>The Global Catalogue of Microorganisms (GCM) 10K type strain sequencing project: providing services to taxonomists for standard genome sequencing and annotation.</title>
        <authorList>
            <consortium name="The Broad Institute Genomics Platform"/>
            <consortium name="The Broad Institute Genome Sequencing Center for Infectious Disease"/>
            <person name="Wu L."/>
            <person name="Ma J."/>
        </authorList>
    </citation>
    <scope>NUCLEOTIDE SEQUENCE [LARGE SCALE GENOMIC DNA]</scope>
    <source>
        <strain evidence="5">KCTC 62784</strain>
    </source>
</reference>